<protein>
    <submittedName>
        <fullName evidence="2">DUF3306 domain-containing protein</fullName>
    </submittedName>
</protein>
<evidence type="ECO:0000313" key="2">
    <source>
        <dbReference type="EMBL" id="MEV8467156.1"/>
    </source>
</evidence>
<feature type="compositionally biased region" description="Low complexity" evidence="1">
    <location>
        <begin position="172"/>
        <end position="183"/>
    </location>
</feature>
<keyword evidence="3" id="KW-1185">Reference proteome</keyword>
<dbReference type="RefSeq" id="WP_366192929.1">
    <property type="nucleotide sequence ID" value="NZ_JBFBVU010000010.1"/>
</dbReference>
<dbReference type="InterPro" id="IPR021735">
    <property type="entry name" value="DUF3306"/>
</dbReference>
<accession>A0ABV3L6I7</accession>
<dbReference type="Proteomes" id="UP001553161">
    <property type="component" value="Unassembled WGS sequence"/>
</dbReference>
<reference evidence="2 3" key="1">
    <citation type="submission" date="2024-07" db="EMBL/GenBank/DDBJ databases">
        <authorList>
            <person name="Kang M."/>
        </authorList>
    </citation>
    <scope>NUCLEOTIDE SEQUENCE [LARGE SCALE GENOMIC DNA]</scope>
    <source>
        <strain evidence="2 3">DFM31</strain>
    </source>
</reference>
<evidence type="ECO:0000313" key="3">
    <source>
        <dbReference type="Proteomes" id="UP001553161"/>
    </source>
</evidence>
<proteinExistence type="predicted"/>
<name>A0ABV3L6I7_9RHOB</name>
<organism evidence="2 3">
    <name type="scientific">Meridianimarinicoccus marinus</name>
    <dbReference type="NCBI Taxonomy" id="3231483"/>
    <lineage>
        <taxon>Bacteria</taxon>
        <taxon>Pseudomonadati</taxon>
        <taxon>Pseudomonadota</taxon>
        <taxon>Alphaproteobacteria</taxon>
        <taxon>Rhodobacterales</taxon>
        <taxon>Paracoccaceae</taxon>
        <taxon>Meridianimarinicoccus</taxon>
    </lineage>
</organism>
<evidence type="ECO:0000256" key="1">
    <source>
        <dbReference type="SAM" id="MobiDB-lite"/>
    </source>
</evidence>
<dbReference type="EMBL" id="JBFBVU010000010">
    <property type="protein sequence ID" value="MEV8467156.1"/>
    <property type="molecule type" value="Genomic_DNA"/>
</dbReference>
<dbReference type="Pfam" id="PF11748">
    <property type="entry name" value="DUF3306"/>
    <property type="match status" value="1"/>
</dbReference>
<gene>
    <name evidence="2" type="ORF">AB0T83_10225</name>
</gene>
<sequence length="204" mass="22329">MTARSDFWSRRKAAVEAEQAAEAQAVDAAQLAGEQAALDEKTDDEILAELDLPDPDSLSQGDDFTAFLARRVPERIRRRALRKLWLTNPVLANVDELVDYGEDYTDAATVVENMQTVYEVGKGIVRKLSEEDAEADKAAPEEAVAVTDAPEAEDALPDDDPLPAEPDMQTVAQAQDAPDAGPAYIDPEPQAAPMRRRMRFAFAD</sequence>
<feature type="compositionally biased region" description="Acidic residues" evidence="1">
    <location>
        <begin position="150"/>
        <end position="162"/>
    </location>
</feature>
<comment type="caution">
    <text evidence="2">The sequence shown here is derived from an EMBL/GenBank/DDBJ whole genome shotgun (WGS) entry which is preliminary data.</text>
</comment>
<feature type="region of interest" description="Disordered" evidence="1">
    <location>
        <begin position="132"/>
        <end position="191"/>
    </location>
</feature>